<evidence type="ECO:0000256" key="3">
    <source>
        <dbReference type="ARBA" id="ARBA00001353"/>
    </source>
</evidence>
<keyword evidence="15" id="KW-0547">Nucleotide-binding</keyword>
<dbReference type="GO" id="GO:0005524">
    <property type="term" value="F:ATP binding"/>
    <property type="evidence" value="ECO:0007669"/>
    <property type="project" value="UniProtKB-KW"/>
</dbReference>
<dbReference type="EC" id="2.7.6.3" evidence="12"/>
<comment type="catalytic activity">
    <reaction evidence="3">
        <text>7,8-dihydroneopterin = 6-hydroxymethyl-7,8-dihydropterin + glycolaldehyde</text>
        <dbReference type="Rhea" id="RHEA:10540"/>
        <dbReference type="ChEBI" id="CHEBI:17001"/>
        <dbReference type="ChEBI" id="CHEBI:17071"/>
        <dbReference type="ChEBI" id="CHEBI:44841"/>
        <dbReference type="EC" id="4.1.2.25"/>
    </reaction>
</comment>
<dbReference type="InterPro" id="IPR035907">
    <property type="entry name" value="Hppk_sf"/>
</dbReference>
<dbReference type="FunFam" id="3.20.20.20:FF:000006">
    <property type="entry name" value="Dihydropteroate synthase"/>
    <property type="match status" value="1"/>
</dbReference>
<dbReference type="PROSITE" id="PS00794">
    <property type="entry name" value="HPPK"/>
    <property type="match status" value="1"/>
</dbReference>
<dbReference type="AlphaFoldDB" id="A0A9N9M438"/>
<evidence type="ECO:0000259" key="25">
    <source>
        <dbReference type="PROSITE" id="PS50972"/>
    </source>
</evidence>
<evidence type="ECO:0000256" key="6">
    <source>
        <dbReference type="ARBA" id="ARBA00005013"/>
    </source>
</evidence>
<dbReference type="Pfam" id="PF01288">
    <property type="entry name" value="HPPK"/>
    <property type="match status" value="1"/>
</dbReference>
<dbReference type="InterPro" id="IPR045031">
    <property type="entry name" value="DHP_synth-like"/>
</dbReference>
<comment type="function">
    <text evidence="21">Catalyzes three sequential steps of tetrahydrofolate biosynthesis.</text>
</comment>
<dbReference type="GO" id="GO:0046656">
    <property type="term" value="P:folic acid biosynthetic process"/>
    <property type="evidence" value="ECO:0007669"/>
    <property type="project" value="UniProtKB-KW"/>
</dbReference>
<dbReference type="GO" id="GO:0004156">
    <property type="term" value="F:dihydropteroate synthase activity"/>
    <property type="evidence" value="ECO:0007669"/>
    <property type="project" value="UniProtKB-EC"/>
</dbReference>
<dbReference type="InterPro" id="IPR000489">
    <property type="entry name" value="Pterin-binding_dom"/>
</dbReference>
<sequence>MKTSVTRSLARVNTLACNHAAVRRRPTSAAFLRTTKAPFRCQSSSFKDDEDVQKEDRGHSWAPHPMIRTNLLDNLPEVVSTGKNWRTAYIALGSNLTNRVDWIERALSEMKKKKVIRLLRTSSLWETDPMYVLEQDKFLNGVCEISTTLEPIALLDTLQEIENDLGRMKTVDKGPRNIDLDILMYDNQVINEDRLTIPHPLIAEREFVLRPLSELIPAQPLTPASPWKTVQDHLNALPPSTITTVTPLDNDGKEFLRPLQPTRSTRIMAILNMTPDSFSDGGKNDHLSLDRAALGKTMNLLTNRGATIIDIGGQSTAPNAFQVSDAEEASRVIPIVEMLRDVVRFEGLISVDTYRSSVAKAAIKAGANLINDISAGELDRYMLPTLASLDKQKTVCLMHMRGTPTTMQNDRMTAYPDGLIPTIAKELLQRLKAAEEAGIYRWRIILDPGIGFAKDSTHALEILRRLDELREWPGLVGLPWLVGASRKKFIGRLLAQDGHIKRTTERIYGTAGAVAASVKGGADIVRVHDIRQMKEVATICDAIWRVRD</sequence>
<gene>
    <name evidence="26" type="ORF">HYALB_00005469</name>
</gene>
<dbReference type="Gene3D" id="3.20.20.20">
    <property type="entry name" value="Dihydropteroate synthase-like"/>
    <property type="match status" value="1"/>
</dbReference>
<dbReference type="PANTHER" id="PTHR20941:SF1">
    <property type="entry name" value="FOLIC ACID SYNTHESIS PROTEIN FOL1"/>
    <property type="match status" value="1"/>
</dbReference>
<dbReference type="GO" id="GO:0003848">
    <property type="term" value="F:2-amino-4-hydroxy-6-hydroxymethyldihydropteridine diphosphokinase activity"/>
    <property type="evidence" value="ECO:0007669"/>
    <property type="project" value="UniProtKB-EC"/>
</dbReference>
<comment type="pathway">
    <text evidence="6">Cofactor biosynthesis; tetrahydrofolate biosynthesis; 2-amino-4-hydroxy-6-hydroxymethyl-7,8-dihydropteridine diphosphate from 7,8-dihydroneopterin triphosphate: step 3/4.</text>
</comment>
<accession>A0A9N9M438</accession>
<comment type="similarity">
    <text evidence="22">In the central section; belongs to the HPPK family.</text>
</comment>
<dbReference type="PANTHER" id="PTHR20941">
    <property type="entry name" value="FOLATE SYNTHESIS PROTEINS"/>
    <property type="match status" value="1"/>
</dbReference>
<protein>
    <recommendedName>
        <fullName evidence="23">Folic acid synthesis protein FOL1</fullName>
        <ecNumber evidence="10">2.5.1.15</ecNumber>
        <ecNumber evidence="12">2.7.6.3</ecNumber>
        <ecNumber evidence="11">4.1.2.25</ecNumber>
    </recommendedName>
    <alternativeName>
        <fullName evidence="24">Folic acid synthesis protein fol1</fullName>
    </alternativeName>
</protein>
<name>A0A9N9M438_9HELO</name>
<evidence type="ECO:0000256" key="12">
    <source>
        <dbReference type="ARBA" id="ARBA00013253"/>
    </source>
</evidence>
<evidence type="ECO:0000256" key="23">
    <source>
        <dbReference type="ARBA" id="ARBA00067568"/>
    </source>
</evidence>
<comment type="caution">
    <text evidence="26">The sequence shown here is derived from an EMBL/GenBank/DDBJ whole genome shotgun (WGS) entry which is preliminary data.</text>
</comment>
<comment type="pathway">
    <text evidence="7">Cofactor biosynthesis; tetrahydrofolate biosynthesis; 2-amino-4-hydroxy-6-hydroxymethyl-7,8-dihydropteridine diphosphate from 7,8-dihydroneopterin triphosphate: step 4/4.</text>
</comment>
<evidence type="ECO:0000256" key="8">
    <source>
        <dbReference type="ARBA" id="ARBA00009640"/>
    </source>
</evidence>
<evidence type="ECO:0000256" key="21">
    <source>
        <dbReference type="ARBA" id="ARBA00058009"/>
    </source>
</evidence>
<evidence type="ECO:0000256" key="14">
    <source>
        <dbReference type="ARBA" id="ARBA00022723"/>
    </source>
</evidence>
<keyword evidence="16" id="KW-0418">Kinase</keyword>
<evidence type="ECO:0000256" key="15">
    <source>
        <dbReference type="ARBA" id="ARBA00022741"/>
    </source>
</evidence>
<comment type="similarity">
    <text evidence="8">In the N-terminal section; belongs to the DHNA family.</text>
</comment>
<evidence type="ECO:0000256" key="24">
    <source>
        <dbReference type="ARBA" id="ARBA00068111"/>
    </source>
</evidence>
<feature type="domain" description="Pterin-binding" evidence="25">
    <location>
        <begin position="265"/>
        <end position="538"/>
    </location>
</feature>
<evidence type="ECO:0000256" key="20">
    <source>
        <dbReference type="ARBA" id="ARBA00023268"/>
    </source>
</evidence>
<evidence type="ECO:0000256" key="19">
    <source>
        <dbReference type="ARBA" id="ARBA00022909"/>
    </source>
</evidence>
<evidence type="ECO:0000256" key="10">
    <source>
        <dbReference type="ARBA" id="ARBA00012458"/>
    </source>
</evidence>
<keyword evidence="20" id="KW-0511">Multifunctional enzyme</keyword>
<evidence type="ECO:0000256" key="9">
    <source>
        <dbReference type="ARBA" id="ARBA00009951"/>
    </source>
</evidence>
<dbReference type="EC" id="2.5.1.15" evidence="10"/>
<dbReference type="OrthoDB" id="615426at2759"/>
<dbReference type="Pfam" id="PF00809">
    <property type="entry name" value="Pterin_bind"/>
    <property type="match status" value="1"/>
</dbReference>
<evidence type="ECO:0000256" key="16">
    <source>
        <dbReference type="ARBA" id="ARBA00022777"/>
    </source>
</evidence>
<keyword evidence="14" id="KW-0479">Metal-binding</keyword>
<dbReference type="InterPro" id="IPR006390">
    <property type="entry name" value="DHP_synth_dom"/>
</dbReference>
<keyword evidence="17" id="KW-0067">ATP-binding</keyword>
<evidence type="ECO:0000256" key="18">
    <source>
        <dbReference type="ARBA" id="ARBA00022842"/>
    </source>
</evidence>
<evidence type="ECO:0000256" key="13">
    <source>
        <dbReference type="ARBA" id="ARBA00022679"/>
    </source>
</evidence>
<evidence type="ECO:0000256" key="1">
    <source>
        <dbReference type="ARBA" id="ARBA00000012"/>
    </source>
</evidence>
<keyword evidence="27" id="KW-1185">Reference proteome</keyword>
<evidence type="ECO:0000256" key="22">
    <source>
        <dbReference type="ARBA" id="ARBA00061548"/>
    </source>
</evidence>
<evidence type="ECO:0000256" key="5">
    <source>
        <dbReference type="ARBA" id="ARBA00004763"/>
    </source>
</evidence>
<dbReference type="PROSITE" id="PS00792">
    <property type="entry name" value="DHPS_1"/>
    <property type="match status" value="1"/>
</dbReference>
<keyword evidence="18" id="KW-0460">Magnesium</keyword>
<dbReference type="GO" id="GO:0004150">
    <property type="term" value="F:dihydroneopterin aldolase activity"/>
    <property type="evidence" value="ECO:0007669"/>
    <property type="project" value="UniProtKB-EC"/>
</dbReference>
<dbReference type="EC" id="4.1.2.25" evidence="11"/>
<dbReference type="InterPro" id="IPR011005">
    <property type="entry name" value="Dihydropteroate_synth-like_sf"/>
</dbReference>
<evidence type="ECO:0000256" key="2">
    <source>
        <dbReference type="ARBA" id="ARBA00000198"/>
    </source>
</evidence>
<comment type="catalytic activity">
    <reaction evidence="2">
        <text>6-hydroxymethyl-7,8-dihydropterin + ATP = (7,8-dihydropterin-6-yl)methyl diphosphate + AMP + H(+)</text>
        <dbReference type="Rhea" id="RHEA:11412"/>
        <dbReference type="ChEBI" id="CHEBI:15378"/>
        <dbReference type="ChEBI" id="CHEBI:30616"/>
        <dbReference type="ChEBI" id="CHEBI:44841"/>
        <dbReference type="ChEBI" id="CHEBI:72950"/>
        <dbReference type="ChEBI" id="CHEBI:456215"/>
        <dbReference type="EC" id="2.7.6.3"/>
    </reaction>
</comment>
<dbReference type="GO" id="GO:0016301">
    <property type="term" value="F:kinase activity"/>
    <property type="evidence" value="ECO:0007669"/>
    <property type="project" value="UniProtKB-KW"/>
</dbReference>
<dbReference type="SUPFAM" id="SSF55083">
    <property type="entry name" value="6-hydroxymethyl-7,8-dihydropterin pyrophosphokinase, HPPK"/>
    <property type="match status" value="1"/>
</dbReference>
<proteinExistence type="inferred from homology"/>
<comment type="catalytic activity">
    <reaction evidence="1">
        <text>(7,8-dihydropterin-6-yl)methyl diphosphate + 4-aminobenzoate = 7,8-dihydropteroate + diphosphate</text>
        <dbReference type="Rhea" id="RHEA:19949"/>
        <dbReference type="ChEBI" id="CHEBI:17836"/>
        <dbReference type="ChEBI" id="CHEBI:17839"/>
        <dbReference type="ChEBI" id="CHEBI:33019"/>
        <dbReference type="ChEBI" id="CHEBI:72950"/>
        <dbReference type="EC" id="2.5.1.15"/>
    </reaction>
</comment>
<evidence type="ECO:0000313" key="27">
    <source>
        <dbReference type="Proteomes" id="UP000701801"/>
    </source>
</evidence>
<evidence type="ECO:0000256" key="17">
    <source>
        <dbReference type="ARBA" id="ARBA00022840"/>
    </source>
</evidence>
<evidence type="ECO:0000256" key="11">
    <source>
        <dbReference type="ARBA" id="ARBA00013043"/>
    </source>
</evidence>
<organism evidence="26 27">
    <name type="scientific">Hymenoscyphus albidus</name>
    <dbReference type="NCBI Taxonomy" id="595503"/>
    <lineage>
        <taxon>Eukaryota</taxon>
        <taxon>Fungi</taxon>
        <taxon>Dikarya</taxon>
        <taxon>Ascomycota</taxon>
        <taxon>Pezizomycotina</taxon>
        <taxon>Leotiomycetes</taxon>
        <taxon>Helotiales</taxon>
        <taxon>Helotiaceae</taxon>
        <taxon>Hymenoscyphus</taxon>
    </lineage>
</organism>
<dbReference type="Proteomes" id="UP000701801">
    <property type="component" value="Unassembled WGS sequence"/>
</dbReference>
<comment type="similarity">
    <text evidence="9">In the C-terminal section; belongs to the DHPS family.</text>
</comment>
<dbReference type="PROSITE" id="PS00793">
    <property type="entry name" value="DHPS_2"/>
    <property type="match status" value="1"/>
</dbReference>
<dbReference type="CDD" id="cd00739">
    <property type="entry name" value="DHPS"/>
    <property type="match status" value="1"/>
</dbReference>
<reference evidence="26" key="1">
    <citation type="submission" date="2021-07" db="EMBL/GenBank/DDBJ databases">
        <authorList>
            <person name="Durling M."/>
        </authorList>
    </citation>
    <scope>NUCLEOTIDE SEQUENCE</scope>
</reference>
<evidence type="ECO:0000313" key="26">
    <source>
        <dbReference type="EMBL" id="CAG8983831.1"/>
    </source>
</evidence>
<evidence type="ECO:0000256" key="4">
    <source>
        <dbReference type="ARBA" id="ARBA00001946"/>
    </source>
</evidence>
<evidence type="ECO:0000256" key="7">
    <source>
        <dbReference type="ARBA" id="ARBA00005051"/>
    </source>
</evidence>
<dbReference type="NCBIfam" id="TIGR01496">
    <property type="entry name" value="DHPS"/>
    <property type="match status" value="1"/>
</dbReference>
<dbReference type="NCBIfam" id="TIGR01498">
    <property type="entry name" value="folK"/>
    <property type="match status" value="1"/>
</dbReference>
<dbReference type="Gene3D" id="3.30.70.560">
    <property type="entry name" value="7,8-Dihydro-6-hydroxymethylpterin-pyrophosphokinase HPPK"/>
    <property type="match status" value="1"/>
</dbReference>
<keyword evidence="19" id="KW-0289">Folate biosynthesis</keyword>
<comment type="cofactor">
    <cofactor evidence="4">
        <name>Mg(2+)</name>
        <dbReference type="ChEBI" id="CHEBI:18420"/>
    </cofactor>
</comment>
<dbReference type="EMBL" id="CAJVRM010000742">
    <property type="protein sequence ID" value="CAG8983831.1"/>
    <property type="molecule type" value="Genomic_DNA"/>
</dbReference>
<dbReference type="GO" id="GO:0046654">
    <property type="term" value="P:tetrahydrofolate biosynthetic process"/>
    <property type="evidence" value="ECO:0007669"/>
    <property type="project" value="TreeGrafter"/>
</dbReference>
<dbReference type="CDD" id="cd00483">
    <property type="entry name" value="HPPK"/>
    <property type="match status" value="1"/>
</dbReference>
<dbReference type="PROSITE" id="PS50972">
    <property type="entry name" value="PTERIN_BINDING"/>
    <property type="match status" value="1"/>
</dbReference>
<dbReference type="GO" id="GO:0005740">
    <property type="term" value="C:mitochondrial envelope"/>
    <property type="evidence" value="ECO:0007669"/>
    <property type="project" value="TreeGrafter"/>
</dbReference>
<dbReference type="GO" id="GO:0046872">
    <property type="term" value="F:metal ion binding"/>
    <property type="evidence" value="ECO:0007669"/>
    <property type="project" value="UniProtKB-KW"/>
</dbReference>
<dbReference type="InterPro" id="IPR000550">
    <property type="entry name" value="Hppk"/>
</dbReference>
<keyword evidence="13" id="KW-0808">Transferase</keyword>
<dbReference type="SUPFAM" id="SSF51717">
    <property type="entry name" value="Dihydropteroate synthetase-like"/>
    <property type="match status" value="1"/>
</dbReference>
<comment type="pathway">
    <text evidence="5">Cofactor biosynthesis; tetrahydrofolate biosynthesis; 7,8-dihydrofolate from 2-amino-4-hydroxy-6-hydroxymethyl-7,8-dihydropteridine diphosphate and 4-aminobenzoate: step 1/2.</text>
</comment>